<dbReference type="PANTHER" id="PTHR43031">
    <property type="entry name" value="FAD-DEPENDENT OXIDOREDUCTASE"/>
    <property type="match status" value="1"/>
</dbReference>
<dbReference type="InterPro" id="IPR001763">
    <property type="entry name" value="Rhodanese-like_dom"/>
</dbReference>
<dbReference type="AlphaFoldDB" id="A0A1M5A2D3"/>
<dbReference type="SMART" id="SM00450">
    <property type="entry name" value="RHOD"/>
    <property type="match status" value="1"/>
</dbReference>
<keyword evidence="3" id="KW-1185">Reference proteome</keyword>
<gene>
    <name evidence="2" type="ORF">SAMN03080594_10348</name>
</gene>
<dbReference type="EMBL" id="FQUX01000003">
    <property type="protein sequence ID" value="SHF24086.1"/>
    <property type="molecule type" value="Genomic_DNA"/>
</dbReference>
<evidence type="ECO:0000313" key="2">
    <source>
        <dbReference type="EMBL" id="SHF24086.1"/>
    </source>
</evidence>
<name>A0A1M5A2D3_9FLAO</name>
<sequence>MKRVFLILLFFPTVQMVVSQDYLDNYLTNFNYEARKNMKVSSEGLTKLLIDNKAILLDIRFEEEQKSWSMPYAVPMPLPNIPSNYNSLDKSKIIVTACPHKDRAIIAMVYLKSKGYDARYLSDGLLGLADYLRGDKAKLFIEKIK</sequence>
<dbReference type="Gene3D" id="3.40.250.10">
    <property type="entry name" value="Rhodanese-like domain"/>
    <property type="match status" value="1"/>
</dbReference>
<dbReference type="Proteomes" id="UP000184406">
    <property type="component" value="Unassembled WGS sequence"/>
</dbReference>
<dbReference type="InterPro" id="IPR036873">
    <property type="entry name" value="Rhodanese-like_dom_sf"/>
</dbReference>
<evidence type="ECO:0000259" key="1">
    <source>
        <dbReference type="PROSITE" id="PS50206"/>
    </source>
</evidence>
<dbReference type="CDD" id="cd00158">
    <property type="entry name" value="RHOD"/>
    <property type="match status" value="1"/>
</dbReference>
<reference evidence="3" key="1">
    <citation type="submission" date="2016-11" db="EMBL/GenBank/DDBJ databases">
        <authorList>
            <person name="Varghese N."/>
            <person name="Submissions S."/>
        </authorList>
    </citation>
    <scope>NUCLEOTIDE SEQUENCE [LARGE SCALE GENOMIC DNA]</scope>
    <source>
        <strain evidence="3">DSM 17539</strain>
    </source>
</reference>
<evidence type="ECO:0000313" key="3">
    <source>
        <dbReference type="Proteomes" id="UP000184406"/>
    </source>
</evidence>
<dbReference type="RefSeq" id="WP_072861686.1">
    <property type="nucleotide sequence ID" value="NZ_FQUX01000003.1"/>
</dbReference>
<dbReference type="InterPro" id="IPR050229">
    <property type="entry name" value="GlpE_sulfurtransferase"/>
</dbReference>
<keyword evidence="2" id="KW-0808">Transferase</keyword>
<accession>A0A1M5A2D3</accession>
<protein>
    <submittedName>
        <fullName evidence="2">Rhodanese-related sulfurtransferase</fullName>
    </submittedName>
</protein>
<dbReference type="SUPFAM" id="SSF52821">
    <property type="entry name" value="Rhodanese/Cell cycle control phosphatase"/>
    <property type="match status" value="1"/>
</dbReference>
<dbReference type="PROSITE" id="PS50206">
    <property type="entry name" value="RHODANESE_3"/>
    <property type="match status" value="1"/>
</dbReference>
<dbReference type="Pfam" id="PF00581">
    <property type="entry name" value="Rhodanese"/>
    <property type="match status" value="1"/>
</dbReference>
<dbReference type="PANTHER" id="PTHR43031:SF16">
    <property type="entry name" value="OXIDOREDUCTASE"/>
    <property type="match status" value="1"/>
</dbReference>
<proteinExistence type="predicted"/>
<organism evidence="2 3">
    <name type="scientific">Arenibacter palladensis</name>
    <dbReference type="NCBI Taxonomy" id="237373"/>
    <lineage>
        <taxon>Bacteria</taxon>
        <taxon>Pseudomonadati</taxon>
        <taxon>Bacteroidota</taxon>
        <taxon>Flavobacteriia</taxon>
        <taxon>Flavobacteriales</taxon>
        <taxon>Flavobacteriaceae</taxon>
        <taxon>Arenibacter</taxon>
    </lineage>
</organism>
<dbReference type="OrthoDB" id="9800872at2"/>
<dbReference type="GO" id="GO:0016740">
    <property type="term" value="F:transferase activity"/>
    <property type="evidence" value="ECO:0007669"/>
    <property type="project" value="UniProtKB-KW"/>
</dbReference>
<feature type="domain" description="Rhodanese" evidence="1">
    <location>
        <begin position="50"/>
        <end position="137"/>
    </location>
</feature>